<dbReference type="Gene3D" id="1.10.443.10">
    <property type="entry name" value="Intergrase catalytic core"/>
    <property type="match status" value="1"/>
</dbReference>
<dbReference type="InterPro" id="IPR002104">
    <property type="entry name" value="Integrase_catalytic"/>
</dbReference>
<keyword evidence="2" id="KW-0229">DNA integration</keyword>
<dbReference type="GO" id="GO:0006310">
    <property type="term" value="P:DNA recombination"/>
    <property type="evidence" value="ECO:0007669"/>
    <property type="project" value="UniProtKB-KW"/>
</dbReference>
<dbReference type="GO" id="GO:0003677">
    <property type="term" value="F:DNA binding"/>
    <property type="evidence" value="ECO:0007669"/>
    <property type="project" value="UniProtKB-KW"/>
</dbReference>
<comment type="similarity">
    <text evidence="1">Belongs to the 'phage' integrase family.</text>
</comment>
<dbReference type="Pfam" id="PF00589">
    <property type="entry name" value="Phage_integrase"/>
    <property type="match status" value="1"/>
</dbReference>
<dbReference type="STRING" id="1105367.CG50_07420"/>
<dbReference type="GO" id="GO:0015074">
    <property type="term" value="P:DNA integration"/>
    <property type="evidence" value="ECO:0007669"/>
    <property type="project" value="UniProtKB-KW"/>
</dbReference>
<organism evidence="6 7">
    <name type="scientific">Paenirhodobacter enshiensis</name>
    <dbReference type="NCBI Taxonomy" id="1105367"/>
    <lineage>
        <taxon>Bacteria</taxon>
        <taxon>Pseudomonadati</taxon>
        <taxon>Pseudomonadota</taxon>
        <taxon>Alphaproteobacteria</taxon>
        <taxon>Rhodobacterales</taxon>
        <taxon>Rhodobacter group</taxon>
        <taxon>Paenirhodobacter</taxon>
    </lineage>
</organism>
<evidence type="ECO:0000256" key="1">
    <source>
        <dbReference type="ARBA" id="ARBA00008857"/>
    </source>
</evidence>
<dbReference type="Proteomes" id="UP000028824">
    <property type="component" value="Unassembled WGS sequence"/>
</dbReference>
<evidence type="ECO:0000256" key="4">
    <source>
        <dbReference type="ARBA" id="ARBA00023172"/>
    </source>
</evidence>
<evidence type="ECO:0000259" key="5">
    <source>
        <dbReference type="PROSITE" id="PS51898"/>
    </source>
</evidence>
<sequence length="193" mass="20904">MLRQPAMVLGDDDVRRLLRAITQTRHPVRNRVIVLLSFHAGLRACEIAGLTWPMVLGPSGKFSGALSLCGGITKGGKSRVVPISPVLMSALKDLHHALGRPQTGPVVHSERGGAMTPRSVVNWFRQTYDGLGMAGCSSHSGRRTFITKAARLLPKINGSLRDVQELAGHAALSTTERYIQGDRAIQRKLVTLI</sequence>
<dbReference type="InterPro" id="IPR011010">
    <property type="entry name" value="DNA_brk_join_enz"/>
</dbReference>
<reference evidence="6 7" key="1">
    <citation type="submission" date="2014-03" db="EMBL/GenBank/DDBJ databases">
        <title>Genome of Paenirhodobacter enshiensis DW2-9.</title>
        <authorList>
            <person name="Wang D."/>
            <person name="Wang G."/>
        </authorList>
    </citation>
    <scope>NUCLEOTIDE SEQUENCE [LARGE SCALE GENOMIC DNA]</scope>
    <source>
        <strain evidence="6 7">DW2-9</strain>
    </source>
</reference>
<comment type="caution">
    <text evidence="6">The sequence shown here is derived from an EMBL/GenBank/DDBJ whole genome shotgun (WGS) entry which is preliminary data.</text>
</comment>
<keyword evidence="7" id="KW-1185">Reference proteome</keyword>
<keyword evidence="3" id="KW-0238">DNA-binding</keyword>
<keyword evidence="4" id="KW-0233">DNA recombination</keyword>
<name>A0A086XSF1_9RHOB</name>
<dbReference type="SUPFAM" id="SSF56349">
    <property type="entry name" value="DNA breaking-rejoining enzymes"/>
    <property type="match status" value="1"/>
</dbReference>
<dbReference type="CDD" id="cd00397">
    <property type="entry name" value="DNA_BRE_C"/>
    <property type="match status" value="1"/>
</dbReference>
<dbReference type="InterPro" id="IPR050090">
    <property type="entry name" value="Tyrosine_recombinase_XerCD"/>
</dbReference>
<dbReference type="AlphaFoldDB" id="A0A086XSF1"/>
<evidence type="ECO:0000256" key="3">
    <source>
        <dbReference type="ARBA" id="ARBA00023125"/>
    </source>
</evidence>
<feature type="domain" description="Tyr recombinase" evidence="5">
    <location>
        <begin position="3"/>
        <end position="191"/>
    </location>
</feature>
<evidence type="ECO:0000313" key="6">
    <source>
        <dbReference type="EMBL" id="KFI24951.1"/>
    </source>
</evidence>
<dbReference type="eggNOG" id="COG0582">
    <property type="taxonomic scope" value="Bacteria"/>
</dbReference>
<protein>
    <submittedName>
        <fullName evidence="6">Integrase</fullName>
    </submittedName>
</protein>
<accession>A0A086XSF1</accession>
<proteinExistence type="inferred from homology"/>
<evidence type="ECO:0000313" key="7">
    <source>
        <dbReference type="Proteomes" id="UP000028824"/>
    </source>
</evidence>
<dbReference type="EMBL" id="JFZB01000031">
    <property type="protein sequence ID" value="KFI24951.1"/>
    <property type="molecule type" value="Genomic_DNA"/>
</dbReference>
<evidence type="ECO:0000256" key="2">
    <source>
        <dbReference type="ARBA" id="ARBA00022908"/>
    </source>
</evidence>
<gene>
    <name evidence="6" type="ORF">CG50_07420</name>
</gene>
<dbReference type="PANTHER" id="PTHR30349">
    <property type="entry name" value="PHAGE INTEGRASE-RELATED"/>
    <property type="match status" value="1"/>
</dbReference>
<dbReference type="PANTHER" id="PTHR30349:SF41">
    <property type="entry name" value="INTEGRASE_RECOMBINASE PROTEIN MJ0367-RELATED"/>
    <property type="match status" value="1"/>
</dbReference>
<dbReference type="InterPro" id="IPR013762">
    <property type="entry name" value="Integrase-like_cat_sf"/>
</dbReference>
<dbReference type="PROSITE" id="PS51898">
    <property type="entry name" value="TYR_RECOMBINASE"/>
    <property type="match status" value="1"/>
</dbReference>